<reference evidence="3" key="1">
    <citation type="submission" date="2025-08" db="UniProtKB">
        <authorList>
            <consortium name="RefSeq"/>
        </authorList>
    </citation>
    <scope>IDENTIFICATION</scope>
    <source>
        <tissue evidence="3">Fruit stalk</tissue>
    </source>
</reference>
<keyword evidence="1" id="KW-0732">Signal</keyword>
<feature type="signal peptide" evidence="1">
    <location>
        <begin position="1"/>
        <end position="18"/>
    </location>
</feature>
<evidence type="ECO:0000313" key="2">
    <source>
        <dbReference type="Proteomes" id="UP000515121"/>
    </source>
</evidence>
<evidence type="ECO:0000313" key="3">
    <source>
        <dbReference type="RefSeq" id="XP_022736399.1"/>
    </source>
</evidence>
<protein>
    <submittedName>
        <fullName evidence="3">Uncharacterized protein LOC111289542 isoform X1</fullName>
    </submittedName>
</protein>
<proteinExistence type="predicted"/>
<sequence>MVSSLSGLTMMLAPICCTGPSFEINAADCFVMETEFWDPTSKVDLEVYLLRLHISSPPWTMEYGHRVAIETGETKTPMLDFEQKSKEGSLYDKLEKYLFIPSINQVLWVLYLSFSA</sequence>
<dbReference type="AlphaFoldDB" id="A0A6P5Y7H2"/>
<gene>
    <name evidence="3" type="primary">LOC111289542</name>
</gene>
<dbReference type="RefSeq" id="XP_022736399.1">
    <property type="nucleotide sequence ID" value="XM_022880664.1"/>
</dbReference>
<accession>A0A6P5Y7H2</accession>
<dbReference type="Proteomes" id="UP000515121">
    <property type="component" value="Unplaced"/>
</dbReference>
<keyword evidence="2" id="KW-1185">Reference proteome</keyword>
<dbReference type="KEGG" id="dzi:111289542"/>
<feature type="chain" id="PRO_5028085515" evidence="1">
    <location>
        <begin position="19"/>
        <end position="116"/>
    </location>
</feature>
<name>A0A6P5Y7H2_DURZI</name>
<dbReference type="GeneID" id="111289542"/>
<organism evidence="2 3">
    <name type="scientific">Durio zibethinus</name>
    <name type="common">Durian</name>
    <dbReference type="NCBI Taxonomy" id="66656"/>
    <lineage>
        <taxon>Eukaryota</taxon>
        <taxon>Viridiplantae</taxon>
        <taxon>Streptophyta</taxon>
        <taxon>Embryophyta</taxon>
        <taxon>Tracheophyta</taxon>
        <taxon>Spermatophyta</taxon>
        <taxon>Magnoliopsida</taxon>
        <taxon>eudicotyledons</taxon>
        <taxon>Gunneridae</taxon>
        <taxon>Pentapetalae</taxon>
        <taxon>rosids</taxon>
        <taxon>malvids</taxon>
        <taxon>Malvales</taxon>
        <taxon>Malvaceae</taxon>
        <taxon>Helicteroideae</taxon>
        <taxon>Durio</taxon>
    </lineage>
</organism>
<evidence type="ECO:0000256" key="1">
    <source>
        <dbReference type="SAM" id="SignalP"/>
    </source>
</evidence>